<evidence type="ECO:0000259" key="1">
    <source>
        <dbReference type="Pfam" id="PF00557"/>
    </source>
</evidence>
<dbReference type="Pfam" id="PF00557">
    <property type="entry name" value="Peptidase_M24"/>
    <property type="match status" value="1"/>
</dbReference>
<feature type="domain" description="Peptidase M24" evidence="1">
    <location>
        <begin position="200"/>
        <end position="404"/>
    </location>
</feature>
<dbReference type="PANTHER" id="PTHR46112">
    <property type="entry name" value="AMINOPEPTIDASE"/>
    <property type="match status" value="1"/>
</dbReference>
<dbReference type="PANTHER" id="PTHR46112:SF3">
    <property type="entry name" value="AMINOPEPTIDASE YPDF"/>
    <property type="match status" value="1"/>
</dbReference>
<proteinExistence type="predicted"/>
<dbReference type="Gene3D" id="3.40.350.10">
    <property type="entry name" value="Creatinase/prolidase N-terminal domain"/>
    <property type="match status" value="1"/>
</dbReference>
<dbReference type="RefSeq" id="WP_150004447.1">
    <property type="nucleotide sequence ID" value="NZ_BMOV01000002.1"/>
</dbReference>
<dbReference type="SUPFAM" id="SSF53092">
    <property type="entry name" value="Creatinase/prolidase N-terminal domain"/>
    <property type="match status" value="1"/>
</dbReference>
<dbReference type="Proteomes" id="UP000602381">
    <property type="component" value="Unassembled WGS sequence"/>
</dbReference>
<dbReference type="PROSITE" id="PS51318">
    <property type="entry name" value="TAT"/>
    <property type="match status" value="1"/>
</dbReference>
<sequence length="425" mass="45469">MGLNKRDFIKSAILAMAAGGLTGVPKRRVHAAESDAFSNLPNLAENAVPITVAERRKRIEKAQSLMRDAGLSALVLEPGSSLVYFTGLSLWRSERFHGAVIPASGEIAYVSPAFEEPALHEKLQLGDDVRVWEEHEDPFRLVAQILADRGVKKGAVGMEASVRHFVVDGIAKQVPHLGIASAQAVVTGCRAIKSPAEIALMQIATDITIAAYRHTVPRLEAGMQPADFRAMMDGATRALGGRPVFSMALFGPASAFPHGSNAPQILKEGDTVLMDCGCAVEGYQSDISRTVVYGTPSARQRDVWAIERAAQMAVFEAAQPGVSCGDVDKAARALLESHGFGPGYQVPGLPHRTGHGIGMDGHESPNFVKDEATKIVPGMCFSNEPGIYIYGEFGVRLEDCLWIAEDGPRWFSTPSASLDDPLGLG</sequence>
<feature type="domain" description="Creatinase N-terminal" evidence="2">
    <location>
        <begin position="58"/>
        <end position="192"/>
    </location>
</feature>
<gene>
    <name evidence="3" type="ORF">GCM10007972_09120</name>
</gene>
<evidence type="ECO:0000259" key="2">
    <source>
        <dbReference type="Pfam" id="PF01321"/>
    </source>
</evidence>
<keyword evidence="4" id="KW-1185">Reference proteome</keyword>
<evidence type="ECO:0000313" key="4">
    <source>
        <dbReference type="Proteomes" id="UP000602381"/>
    </source>
</evidence>
<dbReference type="EMBL" id="BMOV01000002">
    <property type="protein sequence ID" value="GGO08593.1"/>
    <property type="molecule type" value="Genomic_DNA"/>
</dbReference>
<comment type="caution">
    <text evidence="3">The sequence shown here is derived from an EMBL/GenBank/DDBJ whole genome shotgun (WGS) entry which is preliminary data.</text>
</comment>
<dbReference type="SUPFAM" id="SSF55920">
    <property type="entry name" value="Creatinase/aminopeptidase"/>
    <property type="match status" value="1"/>
</dbReference>
<dbReference type="InterPro" id="IPR006311">
    <property type="entry name" value="TAT_signal"/>
</dbReference>
<dbReference type="Pfam" id="PF01321">
    <property type="entry name" value="Creatinase_N"/>
    <property type="match status" value="1"/>
</dbReference>
<dbReference type="InterPro" id="IPR000587">
    <property type="entry name" value="Creatinase_N"/>
</dbReference>
<reference evidence="4" key="1">
    <citation type="journal article" date="2019" name="Int. J. Syst. Evol. Microbiol.">
        <title>The Global Catalogue of Microorganisms (GCM) 10K type strain sequencing project: providing services to taxonomists for standard genome sequencing and annotation.</title>
        <authorList>
            <consortium name="The Broad Institute Genomics Platform"/>
            <consortium name="The Broad Institute Genome Sequencing Center for Infectious Disease"/>
            <person name="Wu L."/>
            <person name="Ma J."/>
        </authorList>
    </citation>
    <scope>NUCLEOTIDE SEQUENCE [LARGE SCALE GENOMIC DNA]</scope>
    <source>
        <strain evidence="4">JCM 17843</strain>
    </source>
</reference>
<dbReference type="InterPro" id="IPR029149">
    <property type="entry name" value="Creatin/AminoP/Spt16_N"/>
</dbReference>
<dbReference type="Gene3D" id="3.90.230.10">
    <property type="entry name" value="Creatinase/methionine aminopeptidase superfamily"/>
    <property type="match status" value="1"/>
</dbReference>
<protein>
    <submittedName>
        <fullName evidence="3">Metallopeptidase</fullName>
    </submittedName>
</protein>
<accession>A0ABQ2LAP4</accession>
<dbReference type="InterPro" id="IPR000994">
    <property type="entry name" value="Pept_M24"/>
</dbReference>
<organism evidence="3 4">
    <name type="scientific">Iodidimonas muriae</name>
    <dbReference type="NCBI Taxonomy" id="261467"/>
    <lineage>
        <taxon>Bacteria</taxon>
        <taxon>Pseudomonadati</taxon>
        <taxon>Pseudomonadota</taxon>
        <taxon>Alphaproteobacteria</taxon>
        <taxon>Iodidimonadales</taxon>
        <taxon>Iodidimonadaceae</taxon>
        <taxon>Iodidimonas</taxon>
    </lineage>
</organism>
<name>A0ABQ2LAP4_9PROT</name>
<evidence type="ECO:0000313" key="3">
    <source>
        <dbReference type="EMBL" id="GGO08593.1"/>
    </source>
</evidence>
<dbReference type="InterPro" id="IPR036005">
    <property type="entry name" value="Creatinase/aminopeptidase-like"/>
</dbReference>
<dbReference type="InterPro" id="IPR050659">
    <property type="entry name" value="Peptidase_M24B"/>
</dbReference>